<comment type="function">
    <text evidence="9 10">One of the proteins that surrounds the polypeptide exit tunnel on the outside of the subunit.</text>
</comment>
<dbReference type="GO" id="GO:1990904">
    <property type="term" value="C:ribonucleoprotein complex"/>
    <property type="evidence" value="ECO:0007669"/>
    <property type="project" value="UniProtKB-KW"/>
</dbReference>
<evidence type="ECO:0000256" key="8">
    <source>
        <dbReference type="ARBA" id="ARBA00035206"/>
    </source>
</evidence>
<dbReference type="InterPro" id="IPR014722">
    <property type="entry name" value="Rib_uL2_dom2"/>
</dbReference>
<comment type="function">
    <text evidence="1 10">One of two assembly initiator proteins, it binds directly to the 5'-end of the 23S rRNA, where it nucleates assembly of the 50S subunit.</text>
</comment>
<dbReference type="InterPro" id="IPR003256">
    <property type="entry name" value="Ribosomal_uL24"/>
</dbReference>
<evidence type="ECO:0000256" key="3">
    <source>
        <dbReference type="ARBA" id="ARBA00011838"/>
    </source>
</evidence>
<evidence type="ECO:0000256" key="10">
    <source>
        <dbReference type="HAMAP-Rule" id="MF_01326"/>
    </source>
</evidence>
<dbReference type="InterPro" id="IPR005824">
    <property type="entry name" value="KOW"/>
</dbReference>
<dbReference type="AlphaFoldDB" id="A0A0E4GAJ9"/>
<organism evidence="14 15">
    <name type="scientific">Syntrophomonas zehnderi OL-4</name>
    <dbReference type="NCBI Taxonomy" id="690567"/>
    <lineage>
        <taxon>Bacteria</taxon>
        <taxon>Bacillati</taxon>
        <taxon>Bacillota</taxon>
        <taxon>Clostridia</taxon>
        <taxon>Eubacteriales</taxon>
        <taxon>Syntrophomonadaceae</taxon>
        <taxon>Syntrophomonas</taxon>
    </lineage>
</organism>
<dbReference type="EMBL" id="CGIH01000018">
    <property type="protein sequence ID" value="CFX35927.1"/>
    <property type="molecule type" value="Genomic_DNA"/>
</dbReference>
<evidence type="ECO:0000256" key="5">
    <source>
        <dbReference type="ARBA" id="ARBA00022884"/>
    </source>
</evidence>
<keyword evidence="4 10" id="KW-0699">rRNA-binding</keyword>
<dbReference type="Pfam" id="PF17136">
    <property type="entry name" value="ribosomal_L24"/>
    <property type="match status" value="1"/>
</dbReference>
<dbReference type="Pfam" id="PF00467">
    <property type="entry name" value="KOW"/>
    <property type="match status" value="1"/>
</dbReference>
<evidence type="ECO:0000313" key="14">
    <source>
        <dbReference type="EMBL" id="CFX35927.1"/>
    </source>
</evidence>
<evidence type="ECO:0000256" key="6">
    <source>
        <dbReference type="ARBA" id="ARBA00022980"/>
    </source>
</evidence>
<evidence type="ECO:0000256" key="4">
    <source>
        <dbReference type="ARBA" id="ARBA00022730"/>
    </source>
</evidence>
<dbReference type="Proteomes" id="UP000045545">
    <property type="component" value="Unassembled WGS sequence"/>
</dbReference>
<feature type="domain" description="KOW" evidence="12">
    <location>
        <begin position="2"/>
        <end position="29"/>
    </location>
</feature>
<keyword evidence="5 10" id="KW-0694">RNA-binding</keyword>
<protein>
    <recommendedName>
        <fullName evidence="8 10">Large ribosomal subunit protein uL24</fullName>
    </recommendedName>
</protein>
<dbReference type="HAMAP" id="MF_01326_B">
    <property type="entry name" value="Ribosomal_uL24_B"/>
    <property type="match status" value="1"/>
</dbReference>
<accession>A0A0E4GAJ9</accession>
<proteinExistence type="inferred from homology"/>
<dbReference type="CDD" id="cd06089">
    <property type="entry name" value="KOW_RPL26"/>
    <property type="match status" value="1"/>
</dbReference>
<dbReference type="NCBIfam" id="TIGR01079">
    <property type="entry name" value="rplX_bact"/>
    <property type="match status" value="1"/>
</dbReference>
<dbReference type="OrthoDB" id="9807419at2"/>
<dbReference type="STRING" id="690567.1086"/>
<dbReference type="SMART" id="SM00739">
    <property type="entry name" value="KOW"/>
    <property type="match status" value="1"/>
</dbReference>
<dbReference type="InterPro" id="IPR041988">
    <property type="entry name" value="Ribosomal_uL24_KOW"/>
</dbReference>
<evidence type="ECO:0000313" key="13">
    <source>
        <dbReference type="EMBL" id="CFX04632.1"/>
    </source>
</evidence>
<comment type="similarity">
    <text evidence="2 10 11">Belongs to the universal ribosomal protein uL24 family.</text>
</comment>
<sequence length="103" mass="11233">MNIKKGDIVLVLTGKDAGRKGKVLKAIPAQNRVVVEGINKVKKHQRPTRAIPQGGILQVETPMNVSNVMLVCEKCNQPTRIAKGFLEDGTKVRVCKKCGEVVD</sequence>
<keyword evidence="15" id="KW-1185">Reference proteome</keyword>
<evidence type="ECO:0000259" key="12">
    <source>
        <dbReference type="SMART" id="SM00739"/>
    </source>
</evidence>
<evidence type="ECO:0000256" key="7">
    <source>
        <dbReference type="ARBA" id="ARBA00023274"/>
    </source>
</evidence>
<dbReference type="GO" id="GO:0003735">
    <property type="term" value="F:structural constituent of ribosome"/>
    <property type="evidence" value="ECO:0007669"/>
    <property type="project" value="InterPro"/>
</dbReference>
<keyword evidence="6 10" id="KW-0689">Ribosomal protein</keyword>
<name>A0A0E4GAJ9_9FIRM</name>
<evidence type="ECO:0000256" key="1">
    <source>
        <dbReference type="ARBA" id="ARBA00004072"/>
    </source>
</evidence>
<dbReference type="GO" id="GO:0005840">
    <property type="term" value="C:ribosome"/>
    <property type="evidence" value="ECO:0007669"/>
    <property type="project" value="UniProtKB-KW"/>
</dbReference>
<evidence type="ECO:0000256" key="9">
    <source>
        <dbReference type="ARBA" id="ARBA00058688"/>
    </source>
</evidence>
<dbReference type="GO" id="GO:0006412">
    <property type="term" value="P:translation"/>
    <property type="evidence" value="ECO:0007669"/>
    <property type="project" value="UniProtKB-UniRule"/>
</dbReference>
<reference evidence="14 15" key="1">
    <citation type="submission" date="2015-03" db="EMBL/GenBank/DDBJ databases">
        <authorList>
            <person name="Strepis Nikolaos"/>
        </authorList>
    </citation>
    <scope>NUCLEOTIDE SEQUENCE [LARGE SCALE GENOMIC DNA]</scope>
    <source>
        <strain evidence="14 15">OL-4</strain>
    </source>
</reference>
<dbReference type="PANTHER" id="PTHR12903">
    <property type="entry name" value="MITOCHONDRIAL RIBOSOMAL PROTEIN L24"/>
    <property type="match status" value="1"/>
</dbReference>
<dbReference type="InterPro" id="IPR005825">
    <property type="entry name" value="Ribosomal_uL24_CS"/>
</dbReference>
<dbReference type="FunFam" id="2.30.30.30:FF:000004">
    <property type="entry name" value="50S ribosomal protein L24"/>
    <property type="match status" value="1"/>
</dbReference>
<evidence type="ECO:0000256" key="11">
    <source>
        <dbReference type="RuleBase" id="RU003477"/>
    </source>
</evidence>
<dbReference type="InterPro" id="IPR057264">
    <property type="entry name" value="Ribosomal_uL24_C"/>
</dbReference>
<dbReference type="GO" id="GO:0019843">
    <property type="term" value="F:rRNA binding"/>
    <property type="evidence" value="ECO:0007669"/>
    <property type="project" value="UniProtKB-UniRule"/>
</dbReference>
<dbReference type="Gene3D" id="2.30.30.30">
    <property type="match status" value="1"/>
</dbReference>
<dbReference type="PROSITE" id="PS01108">
    <property type="entry name" value="RIBOSOMAL_L24"/>
    <property type="match status" value="1"/>
</dbReference>
<dbReference type="SUPFAM" id="SSF50104">
    <property type="entry name" value="Translation proteins SH3-like domain"/>
    <property type="match status" value="1"/>
</dbReference>
<dbReference type="EMBL" id="CGIH01000004">
    <property type="protein sequence ID" value="CFX04632.1"/>
    <property type="molecule type" value="Genomic_DNA"/>
</dbReference>
<evidence type="ECO:0000313" key="15">
    <source>
        <dbReference type="Proteomes" id="UP000045545"/>
    </source>
</evidence>
<dbReference type="InterPro" id="IPR008991">
    <property type="entry name" value="Translation_prot_SH3-like_sf"/>
</dbReference>
<comment type="subunit">
    <text evidence="3 10">Part of the 50S ribosomal subunit.</text>
</comment>
<gene>
    <name evidence="10" type="primary">rplX</name>
    <name evidence="14" type="ORF">1086</name>
    <name evidence="13" type="ORF">305</name>
</gene>
<evidence type="ECO:0000256" key="2">
    <source>
        <dbReference type="ARBA" id="ARBA00010618"/>
    </source>
</evidence>
<dbReference type="RefSeq" id="WP_046494985.1">
    <property type="nucleotide sequence ID" value="NZ_CGIH01000004.1"/>
</dbReference>
<keyword evidence="7 10" id="KW-0687">Ribonucleoprotein</keyword>